<evidence type="ECO:0000313" key="1">
    <source>
        <dbReference type="EMBL" id="GIF85309.1"/>
    </source>
</evidence>
<evidence type="ECO:0000313" key="2">
    <source>
        <dbReference type="Proteomes" id="UP000601223"/>
    </source>
</evidence>
<organism evidence="1 2">
    <name type="scientific">Catellatospora bangladeshensis</name>
    <dbReference type="NCBI Taxonomy" id="310355"/>
    <lineage>
        <taxon>Bacteria</taxon>
        <taxon>Bacillati</taxon>
        <taxon>Actinomycetota</taxon>
        <taxon>Actinomycetes</taxon>
        <taxon>Micromonosporales</taxon>
        <taxon>Micromonosporaceae</taxon>
        <taxon>Catellatospora</taxon>
    </lineage>
</organism>
<keyword evidence="2" id="KW-1185">Reference proteome</keyword>
<protein>
    <submittedName>
        <fullName evidence="1">Uncharacterized protein</fullName>
    </submittedName>
</protein>
<name>A0A8J3JX57_9ACTN</name>
<dbReference type="Proteomes" id="UP000601223">
    <property type="component" value="Unassembled WGS sequence"/>
</dbReference>
<comment type="caution">
    <text evidence="1">The sequence shown here is derived from an EMBL/GenBank/DDBJ whole genome shotgun (WGS) entry which is preliminary data.</text>
</comment>
<dbReference type="AlphaFoldDB" id="A0A8J3JX57"/>
<proteinExistence type="predicted"/>
<accession>A0A8J3JX57</accession>
<reference evidence="1 2" key="1">
    <citation type="submission" date="2021-01" db="EMBL/GenBank/DDBJ databases">
        <title>Whole genome shotgun sequence of Catellatospora bangladeshensis NBRC 107357.</title>
        <authorList>
            <person name="Komaki H."/>
            <person name="Tamura T."/>
        </authorList>
    </citation>
    <scope>NUCLEOTIDE SEQUENCE [LARGE SCALE GENOMIC DNA]</scope>
    <source>
        <strain evidence="1 2">NBRC 107357</strain>
    </source>
</reference>
<sequence>MTAGMPNVNTRPNGTRAHQYCMRATLTGRRLSREPLSCGSVGKLMRFRRHRARKGT</sequence>
<gene>
    <name evidence="1" type="ORF">Cba03nite_66580</name>
</gene>
<dbReference type="EMBL" id="BONF01000045">
    <property type="protein sequence ID" value="GIF85309.1"/>
    <property type="molecule type" value="Genomic_DNA"/>
</dbReference>